<dbReference type="EMBL" id="AONQ01000044">
    <property type="protein sequence ID" value="EME69058.1"/>
    <property type="molecule type" value="Genomic_DNA"/>
</dbReference>
<dbReference type="Pfam" id="PF00239">
    <property type="entry name" value="Resolvase"/>
    <property type="match status" value="1"/>
</dbReference>
<keyword evidence="2" id="KW-0233">DNA recombination</keyword>
<dbReference type="Gene3D" id="3.40.50.1390">
    <property type="entry name" value="Resolvase, N-terminal catalytic domain"/>
    <property type="match status" value="1"/>
</dbReference>
<evidence type="ECO:0000313" key="4">
    <source>
        <dbReference type="EMBL" id="EME69058.1"/>
    </source>
</evidence>
<evidence type="ECO:0000259" key="3">
    <source>
        <dbReference type="PROSITE" id="PS51736"/>
    </source>
</evidence>
<keyword evidence="5" id="KW-1185">Reference proteome</keyword>
<dbReference type="InterPro" id="IPR036162">
    <property type="entry name" value="Resolvase-like_N_sf"/>
</dbReference>
<proteinExistence type="predicted"/>
<dbReference type="PROSITE" id="PS51736">
    <property type="entry name" value="RECOMBINASES_3"/>
    <property type="match status" value="1"/>
</dbReference>
<dbReference type="Proteomes" id="UP000011744">
    <property type="component" value="Unassembled WGS sequence"/>
</dbReference>
<dbReference type="eggNOG" id="COG1961">
    <property type="taxonomic scope" value="Bacteria"/>
</dbReference>
<protein>
    <submittedName>
        <fullName evidence="4">Resolvase-like serine recombinase</fullName>
    </submittedName>
</protein>
<organism evidence="4 5">
    <name type="scientific">Paramagnetospirillum caucaseum</name>
    <dbReference type="NCBI Taxonomy" id="1244869"/>
    <lineage>
        <taxon>Bacteria</taxon>
        <taxon>Pseudomonadati</taxon>
        <taxon>Pseudomonadota</taxon>
        <taxon>Alphaproteobacteria</taxon>
        <taxon>Rhodospirillales</taxon>
        <taxon>Magnetospirillaceae</taxon>
        <taxon>Paramagnetospirillum</taxon>
    </lineage>
</organism>
<dbReference type="SMART" id="SM00857">
    <property type="entry name" value="Resolvase"/>
    <property type="match status" value="1"/>
</dbReference>
<name>M3A8C7_9PROT</name>
<sequence length="172" mass="19233">MEVESGKRADRPELGKALELCRRKKLPLLIAKLDRLARSVAIISNLMESRVEFRACDMPDATRFTIHILAAVAEHERDMASERTKAALKAAKARGVVLGNPNIQEAGKKGRAASVAAADRFAESVWPIIESLRAEGLNLSETARELNERGVKTRTGRMWVVQTVRNIEIWRY</sequence>
<dbReference type="InterPro" id="IPR006119">
    <property type="entry name" value="Resolv_N"/>
</dbReference>
<reference evidence="4 5" key="1">
    <citation type="journal article" date="2014" name="Genome Announc.">
        <title>Draft Genome Sequence of Magnetospirillum sp. Strain SO-1, a Freshwater Magnetotactic Bacterium Isolated from the Ol'khovka River, Russia.</title>
        <authorList>
            <person name="Grouzdev D.S."/>
            <person name="Dziuba M.V."/>
            <person name="Sukhacheva M.S."/>
            <person name="Mardanov A.V."/>
            <person name="Beletskiy A.V."/>
            <person name="Kuznetsov B.B."/>
            <person name="Skryabin K.G."/>
        </authorList>
    </citation>
    <scope>NUCLEOTIDE SEQUENCE [LARGE SCALE GENOMIC DNA]</scope>
    <source>
        <strain evidence="4 5">SO-1</strain>
    </source>
</reference>
<dbReference type="SUPFAM" id="SSF53041">
    <property type="entry name" value="Resolvase-like"/>
    <property type="match status" value="1"/>
</dbReference>
<feature type="domain" description="Resolvase/invertase-type recombinase catalytic" evidence="3">
    <location>
        <begin position="1"/>
        <end position="95"/>
    </location>
</feature>
<evidence type="ECO:0000256" key="1">
    <source>
        <dbReference type="ARBA" id="ARBA00023125"/>
    </source>
</evidence>
<dbReference type="PANTHER" id="PTHR30461">
    <property type="entry name" value="DNA-INVERTASE FROM LAMBDOID PROPHAGE"/>
    <property type="match status" value="1"/>
</dbReference>
<dbReference type="PANTHER" id="PTHR30461:SF2">
    <property type="entry name" value="SERINE RECOMBINASE PINE-RELATED"/>
    <property type="match status" value="1"/>
</dbReference>
<dbReference type="AlphaFoldDB" id="M3A8C7"/>
<comment type="caution">
    <text evidence="4">The sequence shown here is derived from an EMBL/GenBank/DDBJ whole genome shotgun (WGS) entry which is preliminary data.</text>
</comment>
<accession>M3A8C7</accession>
<dbReference type="STRING" id="1244869.H261_15395"/>
<gene>
    <name evidence="4" type="ORF">H261_15395</name>
</gene>
<dbReference type="PATRIC" id="fig|1244869.3.peg.3091"/>
<evidence type="ECO:0000313" key="5">
    <source>
        <dbReference type="Proteomes" id="UP000011744"/>
    </source>
</evidence>
<dbReference type="InterPro" id="IPR050639">
    <property type="entry name" value="SSR_resolvase"/>
</dbReference>
<dbReference type="Pfam" id="PF07508">
    <property type="entry name" value="Recombinase"/>
    <property type="match status" value="1"/>
</dbReference>
<dbReference type="GO" id="GO:0000150">
    <property type="term" value="F:DNA strand exchange activity"/>
    <property type="evidence" value="ECO:0007669"/>
    <property type="project" value="InterPro"/>
</dbReference>
<dbReference type="GO" id="GO:0003677">
    <property type="term" value="F:DNA binding"/>
    <property type="evidence" value="ECO:0007669"/>
    <property type="project" value="UniProtKB-KW"/>
</dbReference>
<evidence type="ECO:0000256" key="2">
    <source>
        <dbReference type="ARBA" id="ARBA00023172"/>
    </source>
</evidence>
<dbReference type="InterPro" id="IPR011109">
    <property type="entry name" value="DNA_bind_recombinase_dom"/>
</dbReference>
<keyword evidence="1" id="KW-0238">DNA-binding</keyword>